<reference evidence="3" key="1">
    <citation type="journal article" date="2019" name="Int. J. Syst. Evol. Microbiol.">
        <title>The Global Catalogue of Microorganisms (GCM) 10K type strain sequencing project: providing services to taxonomists for standard genome sequencing and annotation.</title>
        <authorList>
            <consortium name="The Broad Institute Genomics Platform"/>
            <consortium name="The Broad Institute Genome Sequencing Center for Infectious Disease"/>
            <person name="Wu L."/>
            <person name="Ma J."/>
        </authorList>
    </citation>
    <scope>NUCLEOTIDE SEQUENCE [LARGE SCALE GENOMIC DNA]</scope>
    <source>
        <strain evidence="3">JCM 17441</strain>
    </source>
</reference>
<sequence>MTRTHIRTRVVAPAAAVLAVAAVFAATAGRGGADITKPRLERAIAPTFANLYVQRAAILGESGVTVASIGASAMCDRGGPKVPDVGPGPDWICMITFTDDHGQRQEGKFEVQAHADATYVAGGPSKLVGLATIADTNGNDVTNPVFEFDGAFDSDS</sequence>
<evidence type="ECO:0000256" key="1">
    <source>
        <dbReference type="SAM" id="SignalP"/>
    </source>
</evidence>
<evidence type="ECO:0008006" key="4">
    <source>
        <dbReference type="Google" id="ProtNLM"/>
    </source>
</evidence>
<feature type="signal peptide" evidence="1">
    <location>
        <begin position="1"/>
        <end position="25"/>
    </location>
</feature>
<dbReference type="RefSeq" id="WP_345138426.1">
    <property type="nucleotide sequence ID" value="NZ_BAABAT010000046.1"/>
</dbReference>
<keyword evidence="1" id="KW-0732">Signal</keyword>
<feature type="chain" id="PRO_5045867755" description="DUF3515 domain-containing protein" evidence="1">
    <location>
        <begin position="26"/>
        <end position="156"/>
    </location>
</feature>
<gene>
    <name evidence="2" type="ORF">GCM10022255_094410</name>
</gene>
<protein>
    <recommendedName>
        <fullName evidence="4">DUF3515 domain-containing protein</fullName>
    </recommendedName>
</protein>
<evidence type="ECO:0000313" key="3">
    <source>
        <dbReference type="Proteomes" id="UP001500620"/>
    </source>
</evidence>
<keyword evidence="3" id="KW-1185">Reference proteome</keyword>
<organism evidence="2 3">
    <name type="scientific">Dactylosporangium darangshiense</name>
    <dbReference type="NCBI Taxonomy" id="579108"/>
    <lineage>
        <taxon>Bacteria</taxon>
        <taxon>Bacillati</taxon>
        <taxon>Actinomycetota</taxon>
        <taxon>Actinomycetes</taxon>
        <taxon>Micromonosporales</taxon>
        <taxon>Micromonosporaceae</taxon>
        <taxon>Dactylosporangium</taxon>
    </lineage>
</organism>
<dbReference type="EMBL" id="BAABAT010000046">
    <property type="protein sequence ID" value="GAA4261517.1"/>
    <property type="molecule type" value="Genomic_DNA"/>
</dbReference>
<accession>A0ABP8DQ79</accession>
<dbReference type="Proteomes" id="UP001500620">
    <property type="component" value="Unassembled WGS sequence"/>
</dbReference>
<comment type="caution">
    <text evidence="2">The sequence shown here is derived from an EMBL/GenBank/DDBJ whole genome shotgun (WGS) entry which is preliminary data.</text>
</comment>
<name>A0ABP8DQ79_9ACTN</name>
<evidence type="ECO:0000313" key="2">
    <source>
        <dbReference type="EMBL" id="GAA4261517.1"/>
    </source>
</evidence>
<proteinExistence type="predicted"/>